<sequence length="19" mass="2434">MPLISRFKIRLLFFFVSYR</sequence>
<dbReference type="EMBL" id="CAKOFQ010006750">
    <property type="protein sequence ID" value="CAH1968006.1"/>
    <property type="molecule type" value="Genomic_DNA"/>
</dbReference>
<protein>
    <submittedName>
        <fullName evidence="1">Uncharacterized protein</fullName>
    </submittedName>
</protein>
<gene>
    <name evidence="1" type="ORF">ACAOBT_LOCUS7650</name>
</gene>
<keyword evidence="2" id="KW-1185">Reference proteome</keyword>
<comment type="caution">
    <text evidence="1">The sequence shown here is derived from an EMBL/GenBank/DDBJ whole genome shotgun (WGS) entry which is preliminary data.</text>
</comment>
<reference evidence="1" key="1">
    <citation type="submission" date="2022-03" db="EMBL/GenBank/DDBJ databases">
        <authorList>
            <person name="Sayadi A."/>
        </authorList>
    </citation>
    <scope>NUCLEOTIDE SEQUENCE</scope>
</reference>
<dbReference type="AlphaFoldDB" id="A0A9P0K8A4"/>
<evidence type="ECO:0000313" key="2">
    <source>
        <dbReference type="Proteomes" id="UP001152888"/>
    </source>
</evidence>
<organism evidence="1 2">
    <name type="scientific">Acanthoscelides obtectus</name>
    <name type="common">Bean weevil</name>
    <name type="synonym">Bruchus obtectus</name>
    <dbReference type="NCBI Taxonomy" id="200917"/>
    <lineage>
        <taxon>Eukaryota</taxon>
        <taxon>Metazoa</taxon>
        <taxon>Ecdysozoa</taxon>
        <taxon>Arthropoda</taxon>
        <taxon>Hexapoda</taxon>
        <taxon>Insecta</taxon>
        <taxon>Pterygota</taxon>
        <taxon>Neoptera</taxon>
        <taxon>Endopterygota</taxon>
        <taxon>Coleoptera</taxon>
        <taxon>Polyphaga</taxon>
        <taxon>Cucujiformia</taxon>
        <taxon>Chrysomeloidea</taxon>
        <taxon>Chrysomelidae</taxon>
        <taxon>Bruchinae</taxon>
        <taxon>Bruchini</taxon>
        <taxon>Acanthoscelides</taxon>
    </lineage>
</organism>
<proteinExistence type="predicted"/>
<evidence type="ECO:0000313" key="1">
    <source>
        <dbReference type="EMBL" id="CAH1968006.1"/>
    </source>
</evidence>
<accession>A0A9P0K8A4</accession>
<dbReference type="Proteomes" id="UP001152888">
    <property type="component" value="Unassembled WGS sequence"/>
</dbReference>
<name>A0A9P0K8A4_ACAOB</name>